<reference evidence="2" key="1">
    <citation type="submission" date="2024-05" db="EMBL/GenBank/DDBJ databases">
        <title>30 novel species of actinomycetes from the DSMZ collection.</title>
        <authorList>
            <person name="Nouioui I."/>
        </authorList>
    </citation>
    <scope>NUCLEOTIDE SEQUENCE</scope>
    <source>
        <strain evidence="2">DSM 41529</strain>
    </source>
</reference>
<organism evidence="2 3">
    <name type="scientific">Streptomyces lonegramiae</name>
    <dbReference type="NCBI Taxonomy" id="3075524"/>
    <lineage>
        <taxon>Bacteria</taxon>
        <taxon>Bacillati</taxon>
        <taxon>Actinomycetota</taxon>
        <taxon>Actinomycetes</taxon>
        <taxon>Kitasatosporales</taxon>
        <taxon>Streptomycetaceae</taxon>
        <taxon>Streptomyces</taxon>
    </lineage>
</organism>
<keyword evidence="3" id="KW-1185">Reference proteome</keyword>
<protein>
    <submittedName>
        <fullName evidence="2">DUF397 domain-containing protein</fullName>
    </submittedName>
</protein>
<sequence length="66" mass="7176">MSSSTHWRKSSFSGIGEDNHCVEVAVMDSKVWLRESDIPATAITTTPGQLATFIRTVKTGALDHLS</sequence>
<accession>A0ABU2XCB3</accession>
<evidence type="ECO:0000259" key="1">
    <source>
        <dbReference type="Pfam" id="PF04149"/>
    </source>
</evidence>
<gene>
    <name evidence="2" type="ORF">RND15_10745</name>
</gene>
<dbReference type="Pfam" id="PF04149">
    <property type="entry name" value="DUF397"/>
    <property type="match status" value="1"/>
</dbReference>
<proteinExistence type="predicted"/>
<evidence type="ECO:0000313" key="3">
    <source>
        <dbReference type="Proteomes" id="UP001180754"/>
    </source>
</evidence>
<dbReference type="InterPro" id="IPR007278">
    <property type="entry name" value="DUF397"/>
</dbReference>
<dbReference type="EMBL" id="JAVRFD010000004">
    <property type="protein sequence ID" value="MDT0543195.1"/>
    <property type="molecule type" value="Genomic_DNA"/>
</dbReference>
<comment type="caution">
    <text evidence="2">The sequence shown here is derived from an EMBL/GenBank/DDBJ whole genome shotgun (WGS) entry which is preliminary data.</text>
</comment>
<dbReference type="RefSeq" id="WP_311723565.1">
    <property type="nucleotide sequence ID" value="NZ_JAVRFD010000004.1"/>
</dbReference>
<name>A0ABU2XCB3_9ACTN</name>
<feature type="domain" description="DUF397" evidence="1">
    <location>
        <begin position="6"/>
        <end position="58"/>
    </location>
</feature>
<evidence type="ECO:0000313" key="2">
    <source>
        <dbReference type="EMBL" id="MDT0543195.1"/>
    </source>
</evidence>
<dbReference type="Proteomes" id="UP001180754">
    <property type="component" value="Unassembled WGS sequence"/>
</dbReference>